<keyword evidence="2" id="KW-1185">Reference proteome</keyword>
<evidence type="ECO:0000313" key="2">
    <source>
        <dbReference type="Proteomes" id="UP000051952"/>
    </source>
</evidence>
<accession>A0A0S4JEW5</accession>
<sequence>MSRASVFGPGSTYSLTKLGKLNLNGEVISKRLRDASRIENNAKIAANTTRDRKYNLCTKCGTTTVTIGFDQTPSARLGLWGRCVDDKDYTHHKYVVLSKGEYDALRDLPLDERLNRWRFER</sequence>
<evidence type="ECO:0000313" key="1">
    <source>
        <dbReference type="EMBL" id="CUG87524.1"/>
    </source>
</evidence>
<dbReference type="VEuPathDB" id="TriTrypDB:BSAL_10470"/>
<protein>
    <submittedName>
        <fullName evidence="1">Uncharacterized protein</fullName>
    </submittedName>
</protein>
<dbReference type="AlphaFoldDB" id="A0A0S4JEW5"/>
<dbReference type="OrthoDB" id="238400at2759"/>
<dbReference type="Proteomes" id="UP000051952">
    <property type="component" value="Unassembled WGS sequence"/>
</dbReference>
<dbReference type="EMBL" id="CYKH01001537">
    <property type="protein sequence ID" value="CUG87524.1"/>
    <property type="molecule type" value="Genomic_DNA"/>
</dbReference>
<reference evidence="2" key="1">
    <citation type="submission" date="2015-09" db="EMBL/GenBank/DDBJ databases">
        <authorList>
            <consortium name="Pathogen Informatics"/>
        </authorList>
    </citation>
    <scope>NUCLEOTIDE SEQUENCE [LARGE SCALE GENOMIC DNA]</scope>
    <source>
        <strain evidence="2">Lake Konstanz</strain>
    </source>
</reference>
<proteinExistence type="predicted"/>
<name>A0A0S4JEW5_BODSA</name>
<gene>
    <name evidence="1" type="ORF">BSAL_10470</name>
</gene>
<organism evidence="1 2">
    <name type="scientific">Bodo saltans</name>
    <name type="common">Flagellated protozoan</name>
    <dbReference type="NCBI Taxonomy" id="75058"/>
    <lineage>
        <taxon>Eukaryota</taxon>
        <taxon>Discoba</taxon>
        <taxon>Euglenozoa</taxon>
        <taxon>Kinetoplastea</taxon>
        <taxon>Metakinetoplastina</taxon>
        <taxon>Eubodonida</taxon>
        <taxon>Bodonidae</taxon>
        <taxon>Bodo</taxon>
    </lineage>
</organism>